<comment type="subcellular location">
    <subcellularLocation>
        <location evidence="1 4">Bacterial flagellum basal body</location>
    </subcellularLocation>
</comment>
<evidence type="ECO:0000313" key="5">
    <source>
        <dbReference type="EMBL" id="GLI92114.1"/>
    </source>
</evidence>
<dbReference type="HAMAP" id="MF_00724">
    <property type="entry name" value="FliE"/>
    <property type="match status" value="1"/>
</dbReference>
<keyword evidence="5" id="KW-0966">Cell projection</keyword>
<dbReference type="Pfam" id="PF02049">
    <property type="entry name" value="FliE"/>
    <property type="match status" value="1"/>
</dbReference>
<evidence type="ECO:0000313" key="6">
    <source>
        <dbReference type="Proteomes" id="UP001144323"/>
    </source>
</evidence>
<keyword evidence="6" id="KW-1185">Reference proteome</keyword>
<sequence>MLPLASIAATAVAPLADTLVAQAPRLVAGAEAAAVSFGDVLQQFAASTVDSLKAGEASAIAGVDGKASVQNVVSTVMQAERDLHTAIALRDKAVAAYQEISRMAI</sequence>
<dbReference type="InterPro" id="IPR001624">
    <property type="entry name" value="FliE"/>
</dbReference>
<dbReference type="RefSeq" id="WP_281801130.1">
    <property type="nucleotide sequence ID" value="NZ_BSEC01000001.1"/>
</dbReference>
<dbReference type="GO" id="GO:0005198">
    <property type="term" value="F:structural molecule activity"/>
    <property type="evidence" value="ECO:0007669"/>
    <property type="project" value="InterPro"/>
</dbReference>
<accession>A0A9W6GSB5</accession>
<dbReference type="PANTHER" id="PTHR34653:SF1">
    <property type="entry name" value="FLAGELLAR HOOK-BASAL BODY COMPLEX PROTEIN FLIE"/>
    <property type="match status" value="1"/>
</dbReference>
<evidence type="ECO:0000256" key="1">
    <source>
        <dbReference type="ARBA" id="ARBA00004117"/>
    </source>
</evidence>
<dbReference type="PANTHER" id="PTHR34653">
    <property type="match status" value="1"/>
</dbReference>
<dbReference type="GO" id="GO:0003774">
    <property type="term" value="F:cytoskeletal motor activity"/>
    <property type="evidence" value="ECO:0007669"/>
    <property type="project" value="InterPro"/>
</dbReference>
<dbReference type="Proteomes" id="UP001144323">
    <property type="component" value="Unassembled WGS sequence"/>
</dbReference>
<evidence type="ECO:0000256" key="4">
    <source>
        <dbReference type="HAMAP-Rule" id="MF_00724"/>
    </source>
</evidence>
<dbReference type="AlphaFoldDB" id="A0A9W6GSB5"/>
<dbReference type="EMBL" id="BSEC01000001">
    <property type="protein sequence ID" value="GLI92114.1"/>
    <property type="molecule type" value="Genomic_DNA"/>
</dbReference>
<protein>
    <recommendedName>
        <fullName evidence="4">Flagellar hook-basal body complex protein FliE</fullName>
    </recommendedName>
</protein>
<gene>
    <name evidence="4 5" type="primary">fliE</name>
    <name evidence="5" type="ORF">LMG27198_11060</name>
</gene>
<reference evidence="5" key="1">
    <citation type="journal article" date="2023" name="Int. J. Syst. Evol. Microbiol.">
        <title>Methylocystis iwaonis sp. nov., a type II methane-oxidizing bacterium from surface soil of a rice paddy field in Japan, and emended description of the genus Methylocystis (ex Whittenbury et al. 1970) Bowman et al. 1993.</title>
        <authorList>
            <person name="Kaise H."/>
            <person name="Sawadogo J.B."/>
            <person name="Alam M.S."/>
            <person name="Ueno C."/>
            <person name="Dianou D."/>
            <person name="Shinjo R."/>
            <person name="Asakawa S."/>
        </authorList>
    </citation>
    <scope>NUCLEOTIDE SEQUENCE</scope>
    <source>
        <strain evidence="5">LMG27198</strain>
    </source>
</reference>
<organism evidence="5 6">
    <name type="scientific">Methylocystis echinoides</name>
    <dbReference type="NCBI Taxonomy" id="29468"/>
    <lineage>
        <taxon>Bacteria</taxon>
        <taxon>Pseudomonadati</taxon>
        <taxon>Pseudomonadota</taxon>
        <taxon>Alphaproteobacteria</taxon>
        <taxon>Hyphomicrobiales</taxon>
        <taxon>Methylocystaceae</taxon>
        <taxon>Methylocystis</taxon>
    </lineage>
</organism>
<dbReference type="GO" id="GO:0009425">
    <property type="term" value="C:bacterial-type flagellum basal body"/>
    <property type="evidence" value="ECO:0007669"/>
    <property type="project" value="UniProtKB-SubCell"/>
</dbReference>
<comment type="caution">
    <text evidence="5">The sequence shown here is derived from an EMBL/GenBank/DDBJ whole genome shotgun (WGS) entry which is preliminary data.</text>
</comment>
<dbReference type="GO" id="GO:0071973">
    <property type="term" value="P:bacterial-type flagellum-dependent cell motility"/>
    <property type="evidence" value="ECO:0007669"/>
    <property type="project" value="InterPro"/>
</dbReference>
<keyword evidence="5" id="KW-0969">Cilium</keyword>
<keyword evidence="5" id="KW-0282">Flagellum</keyword>
<proteinExistence type="inferred from homology"/>
<keyword evidence="3 4" id="KW-0975">Bacterial flagellum</keyword>
<evidence type="ECO:0000256" key="2">
    <source>
        <dbReference type="ARBA" id="ARBA00009272"/>
    </source>
</evidence>
<comment type="similarity">
    <text evidence="2 4">Belongs to the FliE family.</text>
</comment>
<name>A0A9W6GSB5_9HYPH</name>
<evidence type="ECO:0000256" key="3">
    <source>
        <dbReference type="ARBA" id="ARBA00023143"/>
    </source>
</evidence>